<dbReference type="GO" id="GO:0003676">
    <property type="term" value="F:nucleic acid binding"/>
    <property type="evidence" value="ECO:0007669"/>
    <property type="project" value="InterPro"/>
</dbReference>
<dbReference type="PANTHER" id="PTHR33877:SF2">
    <property type="entry name" value="OS07G0170200 PROTEIN"/>
    <property type="match status" value="1"/>
</dbReference>
<dbReference type="Proteomes" id="UP000215215">
    <property type="component" value="Unassembled WGS sequence"/>
</dbReference>
<evidence type="ECO:0000313" key="2">
    <source>
        <dbReference type="EMBL" id="OYD15492.1"/>
    </source>
</evidence>
<dbReference type="InterPro" id="IPR003615">
    <property type="entry name" value="HNH_nuc"/>
</dbReference>
<accession>A0A235BTJ0</accession>
<dbReference type="GO" id="GO:0004519">
    <property type="term" value="F:endonuclease activity"/>
    <property type="evidence" value="ECO:0007669"/>
    <property type="project" value="InterPro"/>
</dbReference>
<evidence type="ECO:0000313" key="3">
    <source>
        <dbReference type="Proteomes" id="UP000215215"/>
    </source>
</evidence>
<organism evidence="2 3">
    <name type="scientific">candidate division WOR-3 bacterium JGI_Cruoil_03_44_89</name>
    <dbReference type="NCBI Taxonomy" id="1973748"/>
    <lineage>
        <taxon>Bacteria</taxon>
        <taxon>Bacteria division WOR-3</taxon>
    </lineage>
</organism>
<dbReference type="InterPro" id="IPR052892">
    <property type="entry name" value="NA-targeting_endonuclease"/>
</dbReference>
<dbReference type="SMART" id="SM00507">
    <property type="entry name" value="HNHc"/>
    <property type="match status" value="1"/>
</dbReference>
<dbReference type="Gene3D" id="1.10.30.50">
    <property type="match status" value="1"/>
</dbReference>
<gene>
    <name evidence="2" type="ORF">CH333_05595</name>
</gene>
<dbReference type="GO" id="GO:0008270">
    <property type="term" value="F:zinc ion binding"/>
    <property type="evidence" value="ECO:0007669"/>
    <property type="project" value="InterPro"/>
</dbReference>
<dbReference type="CDD" id="cd00085">
    <property type="entry name" value="HNHc"/>
    <property type="match status" value="1"/>
</dbReference>
<name>A0A235BTJ0_UNCW3</name>
<protein>
    <recommendedName>
        <fullName evidence="1">HNH nuclease domain-containing protein</fullName>
    </recommendedName>
</protein>
<dbReference type="PANTHER" id="PTHR33877">
    <property type="entry name" value="SLL1193 PROTEIN"/>
    <property type="match status" value="1"/>
</dbReference>
<dbReference type="Pfam" id="PF01844">
    <property type="entry name" value="HNH"/>
    <property type="match status" value="1"/>
</dbReference>
<sequence>MMEDCTNDRLKTPVLVLNRSYEALSITRMRRAVILLWLGKAEIVESFKWQIHSSTMAFDSPSIIRLQSYIHLRRPAIPLTRKNIMKRDGYSCQYCGIKGVPMTCDHVIPKTRGGDDSWGNLVCSCMVCNNRKGNRTPKEAGIKLVRKPKRPHYFFMFRSNFNIPDDRWRSYLFLN</sequence>
<dbReference type="AlphaFoldDB" id="A0A235BTJ0"/>
<reference evidence="2 3" key="1">
    <citation type="submission" date="2017-07" db="EMBL/GenBank/DDBJ databases">
        <title>Recovery of genomes from metagenomes via a dereplication, aggregation, and scoring strategy.</title>
        <authorList>
            <person name="Sieber C.M."/>
            <person name="Probst A.J."/>
            <person name="Sharrar A."/>
            <person name="Thomas B.C."/>
            <person name="Hess M."/>
            <person name="Tringe S.G."/>
            <person name="Banfield J.F."/>
        </authorList>
    </citation>
    <scope>NUCLEOTIDE SEQUENCE [LARGE SCALE GENOMIC DNA]</scope>
    <source>
        <strain evidence="2">JGI_Cruoil_03_44_89</strain>
    </source>
</reference>
<comment type="caution">
    <text evidence="2">The sequence shown here is derived from an EMBL/GenBank/DDBJ whole genome shotgun (WGS) entry which is preliminary data.</text>
</comment>
<feature type="domain" description="HNH nuclease" evidence="1">
    <location>
        <begin position="79"/>
        <end position="130"/>
    </location>
</feature>
<dbReference type="InterPro" id="IPR002711">
    <property type="entry name" value="HNH"/>
</dbReference>
<dbReference type="EMBL" id="NOZQ01000116">
    <property type="protein sequence ID" value="OYD15492.1"/>
    <property type="molecule type" value="Genomic_DNA"/>
</dbReference>
<proteinExistence type="predicted"/>
<evidence type="ECO:0000259" key="1">
    <source>
        <dbReference type="SMART" id="SM00507"/>
    </source>
</evidence>